<dbReference type="SMART" id="SM00563">
    <property type="entry name" value="PlsC"/>
    <property type="match status" value="1"/>
</dbReference>
<keyword evidence="2" id="KW-1003">Cell membrane</keyword>
<feature type="transmembrane region" description="Helical" evidence="6">
    <location>
        <begin position="299"/>
        <end position="319"/>
    </location>
</feature>
<dbReference type="Gene3D" id="1.20.1640.10">
    <property type="entry name" value="Multidrug efflux transporter AcrB transmembrane domain"/>
    <property type="match status" value="2"/>
</dbReference>
<dbReference type="GO" id="GO:0003841">
    <property type="term" value="F:1-acylglycerol-3-phosphate O-acyltransferase activity"/>
    <property type="evidence" value="ECO:0007669"/>
    <property type="project" value="UniProtKB-EC"/>
</dbReference>
<evidence type="ECO:0000256" key="5">
    <source>
        <dbReference type="ARBA" id="ARBA00023136"/>
    </source>
</evidence>
<dbReference type="InterPro" id="IPR029063">
    <property type="entry name" value="SAM-dependent_MTases_sf"/>
</dbReference>
<dbReference type="Pfam" id="PF03176">
    <property type="entry name" value="MMPL"/>
    <property type="match status" value="2"/>
</dbReference>
<feature type="domain" description="Phospholipid/glycerol acyltransferase" evidence="7">
    <location>
        <begin position="898"/>
        <end position="1007"/>
    </location>
</feature>
<keyword evidence="5 6" id="KW-0472">Membrane</keyword>
<feature type="transmembrane region" description="Helical" evidence="6">
    <location>
        <begin position="325"/>
        <end position="346"/>
    </location>
</feature>
<name>A0A6S6TCU8_9BACT</name>
<feature type="transmembrane region" description="Helical" evidence="6">
    <location>
        <begin position="757"/>
        <end position="775"/>
    </location>
</feature>
<evidence type="ECO:0000259" key="7">
    <source>
        <dbReference type="SMART" id="SM00563"/>
    </source>
</evidence>
<dbReference type="InterPro" id="IPR041698">
    <property type="entry name" value="Methyltransf_25"/>
</dbReference>
<dbReference type="PANTHER" id="PTHR33406:SF13">
    <property type="entry name" value="MEMBRANE PROTEIN YDFJ"/>
    <property type="match status" value="1"/>
</dbReference>
<feature type="transmembrane region" description="Helical" evidence="6">
    <location>
        <begin position="17"/>
        <end position="35"/>
    </location>
</feature>
<feature type="transmembrane region" description="Helical" evidence="6">
    <location>
        <begin position="664"/>
        <end position="683"/>
    </location>
</feature>
<dbReference type="PANTHER" id="PTHR33406">
    <property type="entry name" value="MEMBRANE PROTEIN MJ1562-RELATED"/>
    <property type="match status" value="1"/>
</dbReference>
<keyword evidence="8" id="KW-0012">Acyltransferase</keyword>
<dbReference type="Gene3D" id="3.40.50.150">
    <property type="entry name" value="Vaccinia Virus protein VP39"/>
    <property type="match status" value="1"/>
</dbReference>
<reference evidence="8" key="1">
    <citation type="submission" date="2020-01" db="EMBL/GenBank/DDBJ databases">
        <authorList>
            <person name="Meier V. D."/>
            <person name="Meier V D."/>
        </authorList>
    </citation>
    <scope>NUCLEOTIDE SEQUENCE</scope>
    <source>
        <strain evidence="8">HLG_WM_MAG_10</strain>
    </source>
</reference>
<dbReference type="CDD" id="cd07989">
    <property type="entry name" value="LPLAT_AGPAT-like"/>
    <property type="match status" value="1"/>
</dbReference>
<organism evidence="8">
    <name type="scientific">uncultured Aureispira sp</name>
    <dbReference type="NCBI Taxonomy" id="1331704"/>
    <lineage>
        <taxon>Bacteria</taxon>
        <taxon>Pseudomonadati</taxon>
        <taxon>Bacteroidota</taxon>
        <taxon>Saprospiria</taxon>
        <taxon>Saprospirales</taxon>
        <taxon>Saprospiraceae</taxon>
        <taxon>Aureispira</taxon>
        <taxon>environmental samples</taxon>
    </lineage>
</organism>
<dbReference type="SUPFAM" id="SSF69593">
    <property type="entry name" value="Glycerol-3-phosphate (1)-acyltransferase"/>
    <property type="match status" value="1"/>
</dbReference>
<evidence type="ECO:0000256" key="3">
    <source>
        <dbReference type="ARBA" id="ARBA00022692"/>
    </source>
</evidence>
<feature type="transmembrane region" description="Helical" evidence="6">
    <location>
        <begin position="273"/>
        <end position="292"/>
    </location>
</feature>
<dbReference type="InterPro" id="IPR050545">
    <property type="entry name" value="Mycobact_MmpL"/>
</dbReference>
<keyword evidence="8" id="KW-0808">Transferase</keyword>
<feature type="transmembrane region" description="Helical" evidence="6">
    <location>
        <begin position="367"/>
        <end position="385"/>
    </location>
</feature>
<feature type="transmembrane region" description="Helical" evidence="6">
    <location>
        <begin position="391"/>
        <end position="414"/>
    </location>
</feature>
<evidence type="ECO:0000313" key="8">
    <source>
        <dbReference type="EMBL" id="CAA6817005.1"/>
    </source>
</evidence>
<feature type="transmembrane region" description="Helical" evidence="6">
    <location>
        <begin position="781"/>
        <end position="811"/>
    </location>
</feature>
<comment type="subcellular location">
    <subcellularLocation>
        <location evidence="1">Cell membrane</location>
        <topology evidence="1">Multi-pass membrane protein</topology>
    </subcellularLocation>
</comment>
<evidence type="ECO:0000256" key="4">
    <source>
        <dbReference type="ARBA" id="ARBA00022989"/>
    </source>
</evidence>
<gene>
    <name evidence="8" type="ORF">HELGO_WM17063</name>
</gene>
<dbReference type="InterPro" id="IPR004869">
    <property type="entry name" value="MMPL_dom"/>
</dbReference>
<keyword evidence="3 6" id="KW-0812">Transmembrane</keyword>
<dbReference type="Pfam" id="PF01553">
    <property type="entry name" value="Acyltransferase"/>
    <property type="match status" value="1"/>
</dbReference>
<dbReference type="InterPro" id="IPR002123">
    <property type="entry name" value="Plipid/glycerol_acylTrfase"/>
</dbReference>
<evidence type="ECO:0000256" key="1">
    <source>
        <dbReference type="ARBA" id="ARBA00004651"/>
    </source>
</evidence>
<dbReference type="CDD" id="cd02440">
    <property type="entry name" value="AdoMet_MTases"/>
    <property type="match status" value="1"/>
</dbReference>
<dbReference type="EMBL" id="CACVAQ010000243">
    <property type="protein sequence ID" value="CAA6817005.1"/>
    <property type="molecule type" value="Genomic_DNA"/>
</dbReference>
<dbReference type="EC" id="2.3.1.51" evidence="8"/>
<evidence type="ECO:0000256" key="6">
    <source>
        <dbReference type="SAM" id="Phobius"/>
    </source>
</evidence>
<keyword evidence="4 6" id="KW-1133">Transmembrane helix</keyword>
<accession>A0A6S6TCU8</accession>
<sequence>MDAIFLFLYHYFQKHKLLLISLISGLLIISLGLVGTRLQLNEDISKVIPLDASIQKVNQAYQNTKFSDNLIFHLSLADSTQEADAEGLIHFADSLVTTIEQLDSNKIQAIRYTLSDGAITELYDLFYQHLPLFLDQNDYADLESRLDSVGVKKALKSVYKTLLSPAGFMMKKNVLKDPLGLASIPLRNLQDFQIDGNYTLYNSRIMTQDKKHLLFFVTPKANAGATGENEVLLTQIDERITATKVAFEQKFAAEYFGSIAVSVANARQIKTDISYTVGAALIALIVFIALFFRRLSTPFLIFIPVILGAAMGMAALVLYKESISAISLGVGAVLLGVTVDFSLHVFAHFRADGSVTKTIKDISTPTIMSSLTTSSAFLCLLYMSSEAMRDLGVFAAVAVFSSAVFALLVLPHFLPKTAPSKALKKDVFLDKVAAYPIHKNKWIKAFVLFATILFLFFFNKVQFEDDMNNINFMTPALKTADQNLQKMGGEALKSSYVVSSAADLESALKHNETASKQLEALKAAGTIQNYTSVSKFILSQEAQAQKIEQWNRFWTPERKTWLKEALKRQGAALKFKPTTFNQFAALLEKEFQPIDLKELQPIQDMVLSEYSTVKNDQYSFISIVKLDDTEKENVYPLFDKTEGITIFDKQFIADQFAQSLQKDFGTLVNWSFIIVFIILLIAFGRIELALLTIFPILLSWEWTLGLMALFGLKFNVVNIIICTFIFGLGVDYSIFVTKGLLHQYKYGERILPAYKTSIILSALTTMCGMGVMIFAQHPALFSIASLSIIGILSILIITFTIQPLLFGFLIVNRKKKGLPPYTLLSFISTFVAYTHFLSGCLGLTILTVALTLTPFHKDLKKNSLHRLIRVLSASLIHLMFNVKKVYIDRKTLQLNRPALIIANHQSFLDIMMILMLHPKIIIMTNSWVWNSPIFGRVIRFADFYPSDGGAENSIEHLQALVDKGFSIMVFPEGTRSKTGKISRFKKGAFFLAEQLNLDVLPIIFHGTGDCIRKNDFLVHGTTVTMKFLPRIPSNDMTWGTTYPERTKSISKYFKAEYKKVKTAAETVDFFEDRLVKNYIYKGPILEWYTRIKVRLEGKYQPFHELLPLKARITDIGCGYGMMSYMLHLLSTDRLIHGIDYDAEKILVANEAFLKNNKLRFTAADATQHPLEPSDVFIISDMLHYIPKEAQDQLIRNCLNQLNEDGLLIIRDGDSDLKERHEGTVWTEKFSTQIFGFNKTQNEALTFLSGKDIEAIANEYGLIVERLDLTQKTSNIIFIIRNTTKKLA</sequence>
<evidence type="ECO:0000256" key="2">
    <source>
        <dbReference type="ARBA" id="ARBA00022475"/>
    </source>
</evidence>
<protein>
    <submittedName>
        <fullName evidence="8">1-acyl-sn-glycerol-3-phosphate acyltransferase (EC)</fullName>
        <ecNumber evidence="8">2.3.1.51</ecNumber>
    </submittedName>
</protein>
<feature type="transmembrane region" description="Helical" evidence="6">
    <location>
        <begin position="716"/>
        <end position="736"/>
    </location>
</feature>
<feature type="transmembrane region" description="Helical" evidence="6">
    <location>
        <begin position="442"/>
        <end position="458"/>
    </location>
</feature>
<dbReference type="Pfam" id="PF13649">
    <property type="entry name" value="Methyltransf_25"/>
    <property type="match status" value="1"/>
</dbReference>
<proteinExistence type="predicted"/>
<dbReference type="SUPFAM" id="SSF53335">
    <property type="entry name" value="S-adenosyl-L-methionine-dependent methyltransferases"/>
    <property type="match status" value="1"/>
</dbReference>
<feature type="transmembrane region" description="Helical" evidence="6">
    <location>
        <begin position="823"/>
        <end position="847"/>
    </location>
</feature>
<dbReference type="GO" id="GO:0005886">
    <property type="term" value="C:plasma membrane"/>
    <property type="evidence" value="ECO:0007669"/>
    <property type="project" value="UniProtKB-SubCell"/>
</dbReference>
<dbReference type="SUPFAM" id="SSF82866">
    <property type="entry name" value="Multidrug efflux transporter AcrB transmembrane domain"/>
    <property type="match status" value="2"/>
</dbReference>